<dbReference type="Proteomes" id="UP001341840">
    <property type="component" value="Unassembled WGS sequence"/>
</dbReference>
<organism evidence="2 3">
    <name type="scientific">Stylosanthes scabra</name>
    <dbReference type="NCBI Taxonomy" id="79078"/>
    <lineage>
        <taxon>Eukaryota</taxon>
        <taxon>Viridiplantae</taxon>
        <taxon>Streptophyta</taxon>
        <taxon>Embryophyta</taxon>
        <taxon>Tracheophyta</taxon>
        <taxon>Spermatophyta</taxon>
        <taxon>Magnoliopsida</taxon>
        <taxon>eudicotyledons</taxon>
        <taxon>Gunneridae</taxon>
        <taxon>Pentapetalae</taxon>
        <taxon>rosids</taxon>
        <taxon>fabids</taxon>
        <taxon>Fabales</taxon>
        <taxon>Fabaceae</taxon>
        <taxon>Papilionoideae</taxon>
        <taxon>50 kb inversion clade</taxon>
        <taxon>dalbergioids sensu lato</taxon>
        <taxon>Dalbergieae</taxon>
        <taxon>Pterocarpus clade</taxon>
        <taxon>Stylosanthes</taxon>
    </lineage>
</organism>
<feature type="non-terminal residue" evidence="2">
    <location>
        <position position="58"/>
    </location>
</feature>
<feature type="compositionally biased region" description="Polar residues" evidence="1">
    <location>
        <begin position="38"/>
        <end position="58"/>
    </location>
</feature>
<keyword evidence="3" id="KW-1185">Reference proteome</keyword>
<protein>
    <submittedName>
        <fullName evidence="2">Uncharacterized protein</fullName>
    </submittedName>
</protein>
<name>A0ABU6XVL1_9FABA</name>
<evidence type="ECO:0000313" key="3">
    <source>
        <dbReference type="Proteomes" id="UP001341840"/>
    </source>
</evidence>
<comment type="caution">
    <text evidence="2">The sequence shown here is derived from an EMBL/GenBank/DDBJ whole genome shotgun (WGS) entry which is preliminary data.</text>
</comment>
<sequence length="58" mass="6348">MDDYLRDLINPSTAAGQILLELDSDKELDGELAHDETQTPLSMSGIDTVNGSNSKKRK</sequence>
<evidence type="ECO:0000313" key="2">
    <source>
        <dbReference type="EMBL" id="MED6200598.1"/>
    </source>
</evidence>
<reference evidence="2 3" key="1">
    <citation type="journal article" date="2023" name="Plants (Basel)">
        <title>Bridging the Gap: Combining Genomics and Transcriptomics Approaches to Understand Stylosanthes scabra, an Orphan Legume from the Brazilian Caatinga.</title>
        <authorList>
            <person name="Ferreira-Neto J.R.C."/>
            <person name="da Silva M.D."/>
            <person name="Binneck E."/>
            <person name="de Melo N.F."/>
            <person name="da Silva R.H."/>
            <person name="de Melo A.L.T.M."/>
            <person name="Pandolfi V."/>
            <person name="Bustamante F.O."/>
            <person name="Brasileiro-Vidal A.C."/>
            <person name="Benko-Iseppon A.M."/>
        </authorList>
    </citation>
    <scope>NUCLEOTIDE SEQUENCE [LARGE SCALE GENOMIC DNA]</scope>
    <source>
        <tissue evidence="2">Leaves</tissue>
    </source>
</reference>
<proteinExistence type="predicted"/>
<gene>
    <name evidence="2" type="ORF">PIB30_086779</name>
</gene>
<dbReference type="EMBL" id="JASCZI010212949">
    <property type="protein sequence ID" value="MED6200598.1"/>
    <property type="molecule type" value="Genomic_DNA"/>
</dbReference>
<feature type="region of interest" description="Disordered" evidence="1">
    <location>
        <begin position="34"/>
        <end position="58"/>
    </location>
</feature>
<evidence type="ECO:0000256" key="1">
    <source>
        <dbReference type="SAM" id="MobiDB-lite"/>
    </source>
</evidence>
<accession>A0ABU6XVL1</accession>